<proteinExistence type="predicted"/>
<sequence length="124" mass="14179">MNLQFSPPNVEGDRTRVSPPRAVELLCYEKWKDCIVGHFVDKKLPFPVVRSIAFKVGGRFGLKEVLSNDKGFFFQFGVEDACRKIVESGSWHFGGRLMVLQEWDSDLDFEKESLVKIPILDSNL</sequence>
<accession>A0ACC0M4V0</accession>
<protein>
    <submittedName>
        <fullName evidence="1">Uncharacterized protein</fullName>
    </submittedName>
</protein>
<organism evidence="1 2">
    <name type="scientific">Rhododendron molle</name>
    <name type="common">Chinese azalea</name>
    <name type="synonym">Azalea mollis</name>
    <dbReference type="NCBI Taxonomy" id="49168"/>
    <lineage>
        <taxon>Eukaryota</taxon>
        <taxon>Viridiplantae</taxon>
        <taxon>Streptophyta</taxon>
        <taxon>Embryophyta</taxon>
        <taxon>Tracheophyta</taxon>
        <taxon>Spermatophyta</taxon>
        <taxon>Magnoliopsida</taxon>
        <taxon>eudicotyledons</taxon>
        <taxon>Gunneridae</taxon>
        <taxon>Pentapetalae</taxon>
        <taxon>asterids</taxon>
        <taxon>Ericales</taxon>
        <taxon>Ericaceae</taxon>
        <taxon>Ericoideae</taxon>
        <taxon>Rhodoreae</taxon>
        <taxon>Rhododendron</taxon>
    </lineage>
</organism>
<reference evidence="1" key="1">
    <citation type="submission" date="2022-02" db="EMBL/GenBank/DDBJ databases">
        <title>Plant Genome Project.</title>
        <authorList>
            <person name="Zhang R.-G."/>
        </authorList>
    </citation>
    <scope>NUCLEOTIDE SEQUENCE</scope>
    <source>
        <strain evidence="1">AT1</strain>
    </source>
</reference>
<gene>
    <name evidence="1" type="ORF">RHMOL_Rhmol10G0227600</name>
</gene>
<dbReference type="EMBL" id="CM046397">
    <property type="protein sequence ID" value="KAI8536073.1"/>
    <property type="molecule type" value="Genomic_DNA"/>
</dbReference>
<name>A0ACC0M4V0_RHOML</name>
<dbReference type="Proteomes" id="UP001062846">
    <property type="component" value="Chromosome 10"/>
</dbReference>
<evidence type="ECO:0000313" key="1">
    <source>
        <dbReference type="EMBL" id="KAI8536073.1"/>
    </source>
</evidence>
<comment type="caution">
    <text evidence="1">The sequence shown here is derived from an EMBL/GenBank/DDBJ whole genome shotgun (WGS) entry which is preliminary data.</text>
</comment>
<keyword evidence="2" id="KW-1185">Reference proteome</keyword>
<evidence type="ECO:0000313" key="2">
    <source>
        <dbReference type="Proteomes" id="UP001062846"/>
    </source>
</evidence>